<dbReference type="EMBL" id="FN653015">
    <property type="protein sequence ID" value="CBY20060.1"/>
    <property type="molecule type" value="Genomic_DNA"/>
</dbReference>
<dbReference type="GO" id="GO:0005886">
    <property type="term" value="C:plasma membrane"/>
    <property type="evidence" value="ECO:0007669"/>
    <property type="project" value="TreeGrafter"/>
</dbReference>
<keyword evidence="5" id="KW-1185">Reference proteome</keyword>
<gene>
    <name evidence="4" type="ORF">GSOID_T00000043001</name>
</gene>
<evidence type="ECO:0000313" key="5">
    <source>
        <dbReference type="Proteomes" id="UP000001307"/>
    </source>
</evidence>
<dbReference type="SUPFAM" id="SSF48452">
    <property type="entry name" value="TPR-like"/>
    <property type="match status" value="1"/>
</dbReference>
<comment type="similarity">
    <text evidence="2">Belongs to the YPP1 family.</text>
</comment>
<name>E4WQ76_OIKDI</name>
<feature type="domain" description="Tetratricopeptide repeat protein 7 N-terminal" evidence="3">
    <location>
        <begin position="3"/>
        <end position="259"/>
    </location>
</feature>
<dbReference type="FunCoup" id="E4WQ76">
    <property type="interactions" value="168"/>
</dbReference>
<dbReference type="InterPro" id="IPR045819">
    <property type="entry name" value="TTC7_N"/>
</dbReference>
<evidence type="ECO:0000313" key="4">
    <source>
        <dbReference type="EMBL" id="CBY20060.1"/>
    </source>
</evidence>
<evidence type="ECO:0000256" key="2">
    <source>
        <dbReference type="ARBA" id="ARBA00038251"/>
    </source>
</evidence>
<dbReference type="AlphaFoldDB" id="E4WQ76"/>
<comment type="function">
    <text evidence="1">Involved in endocytosis.</text>
</comment>
<dbReference type="PANTHER" id="PTHR23083:SF464">
    <property type="entry name" value="TETRATRICOPEPTIDE REPEAT DOMAIN 7, ISOFORM A"/>
    <property type="match status" value="1"/>
</dbReference>
<dbReference type="Pfam" id="PF19440">
    <property type="entry name" value="TTC7_N"/>
    <property type="match status" value="2"/>
</dbReference>
<reference evidence="4" key="1">
    <citation type="journal article" date="2010" name="Science">
        <title>Plasticity of animal genome architecture unmasked by rapid evolution of a pelagic tunicate.</title>
        <authorList>
            <person name="Denoeud F."/>
            <person name="Henriet S."/>
            <person name="Mungpakdee S."/>
            <person name="Aury J.M."/>
            <person name="Da Silva C."/>
            <person name="Brinkmann H."/>
            <person name="Mikhaleva J."/>
            <person name="Olsen L.C."/>
            <person name="Jubin C."/>
            <person name="Canestro C."/>
            <person name="Bouquet J.M."/>
            <person name="Danks G."/>
            <person name="Poulain J."/>
            <person name="Campsteijn C."/>
            <person name="Adamski M."/>
            <person name="Cross I."/>
            <person name="Yadetie F."/>
            <person name="Muffato M."/>
            <person name="Louis A."/>
            <person name="Butcher S."/>
            <person name="Tsagkogeorga G."/>
            <person name="Konrad A."/>
            <person name="Singh S."/>
            <person name="Jensen M.F."/>
            <person name="Cong E.H."/>
            <person name="Eikeseth-Otteraa H."/>
            <person name="Noel B."/>
            <person name="Anthouard V."/>
            <person name="Porcel B.M."/>
            <person name="Kachouri-Lafond R."/>
            <person name="Nishino A."/>
            <person name="Ugolini M."/>
            <person name="Chourrout P."/>
            <person name="Nishida H."/>
            <person name="Aasland R."/>
            <person name="Huzurbazar S."/>
            <person name="Westhof E."/>
            <person name="Delsuc F."/>
            <person name="Lehrach H."/>
            <person name="Reinhardt R."/>
            <person name="Weissenbach J."/>
            <person name="Roy S.W."/>
            <person name="Artiguenave F."/>
            <person name="Postlethwait J.H."/>
            <person name="Manak J.R."/>
            <person name="Thompson E.M."/>
            <person name="Jaillon O."/>
            <person name="Du Pasquier L."/>
            <person name="Boudinot P."/>
            <person name="Liberles D.A."/>
            <person name="Volff J.N."/>
            <person name="Philippe H."/>
            <person name="Lenhard B."/>
            <person name="Roest Crollius H."/>
            <person name="Wincker P."/>
            <person name="Chourrout D."/>
        </authorList>
    </citation>
    <scope>NUCLEOTIDE SEQUENCE [LARGE SCALE GENOMIC DNA]</scope>
</reference>
<dbReference type="InParanoid" id="E4WQ76"/>
<dbReference type="Gene3D" id="1.25.40.10">
    <property type="entry name" value="Tetratricopeptide repeat domain"/>
    <property type="match status" value="2"/>
</dbReference>
<feature type="domain" description="Tetratricopeptide repeat protein 7 N-terminal" evidence="3">
    <location>
        <begin position="274"/>
        <end position="343"/>
    </location>
</feature>
<dbReference type="InterPro" id="IPR011990">
    <property type="entry name" value="TPR-like_helical_dom_sf"/>
</dbReference>
<dbReference type="PANTHER" id="PTHR23083">
    <property type="entry name" value="TETRATRICOPEPTIDE REPEAT PROTEIN, TPR"/>
    <property type="match status" value="1"/>
</dbReference>
<evidence type="ECO:0000256" key="1">
    <source>
        <dbReference type="ARBA" id="ARBA00002550"/>
    </source>
</evidence>
<dbReference type="SMART" id="SM00028">
    <property type="entry name" value="TPR"/>
    <property type="match status" value="5"/>
</dbReference>
<dbReference type="Proteomes" id="UP000001307">
    <property type="component" value="Unassembled WGS sequence"/>
</dbReference>
<dbReference type="InterPro" id="IPR051722">
    <property type="entry name" value="Endocytosis_PI4K-reg_protein"/>
</dbReference>
<sequence>MAKRQKIEVEIEKHRNNGSWELLREQAKLLATRVGKEDGAVILLQCQLDFELIILRGNNKVKYDFEATLKSASFANDSKFEIQLESKLLLAWFYFHRERPDEAADVLQTLNITPSIPTQPYLARLTAVALAIKAVLTEDGKSESFSNLPSAKQKLSLRQMYESAAEQTVNFLRLCEESTARGVSPSSTMSRSSQFSQDVNFIPHPIQVVFEKLPIFYENESVQSAIDCYRKYLKCLSSRLAQRIKSKLALNCATLLLSKSNLIEYAKAPPDKSQLILVPETIEQEALLLLSIADNLKSQTEYVIDRSSEFDEEREESLNSAKILFDLVTVTLARIREYSLLSQKAELTMKLAFRDFYSSFQFALSLLNAKRYREALCILDECIDIREDPVALILAADISIRFLHKPKQTLRYLSYPAAKEHKRWNILSGMALSSILLNSSSLSTRSDLAEQAISHFVEDTRLNPNASRSFYQLALARAKNNQISTSMNDVMTALRLDPENGEAFLLLQILHSIGGRKRLVIDGCKIGFSKWPHISGFYTLGAKTLIQCGKEPDAVEFCRLLLEFAMNQDPFEEIEEECDGMSIYTSLTALTQTTKPDEGLSVAGKSAMQTESVLNDIESTLSGSIFKISDPGHAHYPLAMALYQTAELFVEMEVIDGATECVEEAQKLMRGNRKQVLFIKGLIAEKTDDSQQAIAMLQDAISIDPCYFDALHKLGMLNLQLDRNVQAEKCFRDCIGLKPLSATAWRSLGLLLEAKEEDPFLCFAKAADLEQFEPFLDFSNCPILL</sequence>
<dbReference type="GO" id="GO:0046854">
    <property type="term" value="P:phosphatidylinositol phosphate biosynthetic process"/>
    <property type="evidence" value="ECO:0007669"/>
    <property type="project" value="TreeGrafter"/>
</dbReference>
<proteinExistence type="inferred from homology"/>
<dbReference type="InterPro" id="IPR019734">
    <property type="entry name" value="TPR_rpt"/>
</dbReference>
<organism evidence="4">
    <name type="scientific">Oikopleura dioica</name>
    <name type="common">Tunicate</name>
    <dbReference type="NCBI Taxonomy" id="34765"/>
    <lineage>
        <taxon>Eukaryota</taxon>
        <taxon>Metazoa</taxon>
        <taxon>Chordata</taxon>
        <taxon>Tunicata</taxon>
        <taxon>Appendicularia</taxon>
        <taxon>Copelata</taxon>
        <taxon>Oikopleuridae</taxon>
        <taxon>Oikopleura</taxon>
    </lineage>
</organism>
<dbReference type="OrthoDB" id="29013at2759"/>
<dbReference type="GO" id="GO:0072659">
    <property type="term" value="P:protein localization to plasma membrane"/>
    <property type="evidence" value="ECO:0007669"/>
    <property type="project" value="TreeGrafter"/>
</dbReference>
<protein>
    <recommendedName>
        <fullName evidence="3">Tetratricopeptide repeat protein 7 N-terminal domain-containing protein</fullName>
    </recommendedName>
</protein>
<dbReference type="Pfam" id="PF13181">
    <property type="entry name" value="TPR_8"/>
    <property type="match status" value="2"/>
</dbReference>
<evidence type="ECO:0000259" key="3">
    <source>
        <dbReference type="Pfam" id="PF19440"/>
    </source>
</evidence>
<accession>E4WQ76</accession>